<dbReference type="EMBL" id="RDQH01000341">
    <property type="protein sequence ID" value="RXH75228.1"/>
    <property type="molecule type" value="Genomic_DNA"/>
</dbReference>
<dbReference type="AlphaFoldDB" id="A0A498HUF6"/>
<keyword evidence="2" id="KW-1185">Reference proteome</keyword>
<accession>A0A498HUF6</accession>
<protein>
    <submittedName>
        <fullName evidence="1">Uncharacterized protein</fullName>
    </submittedName>
</protein>
<sequence length="63" mass="7156">MQLRSIEFICAPRSCNIAAHLDFVVFIHGILLNQNGGVHTWDSFEPKWLFNTLTSDVNVAIRV</sequence>
<organism evidence="1 2">
    <name type="scientific">Malus domestica</name>
    <name type="common">Apple</name>
    <name type="synonym">Pyrus malus</name>
    <dbReference type="NCBI Taxonomy" id="3750"/>
    <lineage>
        <taxon>Eukaryota</taxon>
        <taxon>Viridiplantae</taxon>
        <taxon>Streptophyta</taxon>
        <taxon>Embryophyta</taxon>
        <taxon>Tracheophyta</taxon>
        <taxon>Spermatophyta</taxon>
        <taxon>Magnoliopsida</taxon>
        <taxon>eudicotyledons</taxon>
        <taxon>Gunneridae</taxon>
        <taxon>Pentapetalae</taxon>
        <taxon>rosids</taxon>
        <taxon>fabids</taxon>
        <taxon>Rosales</taxon>
        <taxon>Rosaceae</taxon>
        <taxon>Amygdaloideae</taxon>
        <taxon>Maleae</taxon>
        <taxon>Malus</taxon>
    </lineage>
</organism>
<comment type="caution">
    <text evidence="1">The sequence shown here is derived from an EMBL/GenBank/DDBJ whole genome shotgun (WGS) entry which is preliminary data.</text>
</comment>
<evidence type="ECO:0000313" key="2">
    <source>
        <dbReference type="Proteomes" id="UP000290289"/>
    </source>
</evidence>
<evidence type="ECO:0000313" key="1">
    <source>
        <dbReference type="EMBL" id="RXH75228.1"/>
    </source>
</evidence>
<proteinExistence type="predicted"/>
<dbReference type="Proteomes" id="UP000290289">
    <property type="component" value="Chromosome 15"/>
</dbReference>
<reference evidence="1 2" key="1">
    <citation type="submission" date="2018-10" db="EMBL/GenBank/DDBJ databases">
        <title>A high-quality apple genome assembly.</title>
        <authorList>
            <person name="Hu J."/>
        </authorList>
    </citation>
    <scope>NUCLEOTIDE SEQUENCE [LARGE SCALE GENOMIC DNA]</scope>
    <source>
        <strain evidence="2">cv. HFTH1</strain>
        <tissue evidence="1">Young leaf</tissue>
    </source>
</reference>
<name>A0A498HUF6_MALDO</name>
<gene>
    <name evidence="1" type="ORF">DVH24_029949</name>
</gene>